<dbReference type="HAMAP" id="MF_00454">
    <property type="entry name" value="FluC"/>
    <property type="match status" value="1"/>
</dbReference>
<comment type="subcellular location">
    <subcellularLocation>
        <location evidence="1 10">Cell membrane</location>
        <topology evidence="1 10">Multi-pass membrane protein</topology>
    </subcellularLocation>
</comment>
<sequence>MTLAGPSLVFVGGTVGTASRYILTTVTPQWFGVPFATLGINVVGALLLGLLLELLALRGPDRGRFRAVRLLLGTGFLGGFTTYSALAVDTDNLLRSGHILEAAAYAVITVVLGVAGAIAGMVLAHRLAGEPGPGNEPQDAGTA</sequence>
<dbReference type="PANTHER" id="PTHR28259:SF1">
    <property type="entry name" value="FLUORIDE EXPORT PROTEIN 1-RELATED"/>
    <property type="match status" value="1"/>
</dbReference>
<dbReference type="AlphaFoldDB" id="A0A6J4NG71"/>
<evidence type="ECO:0000256" key="3">
    <source>
        <dbReference type="ARBA" id="ARBA00022692"/>
    </source>
</evidence>
<proteinExistence type="inferred from homology"/>
<feature type="binding site" evidence="10">
    <location>
        <position position="81"/>
    </location>
    <ligand>
        <name>Na(+)</name>
        <dbReference type="ChEBI" id="CHEBI:29101"/>
        <note>structural</note>
    </ligand>
</feature>
<keyword evidence="10" id="KW-0406">Ion transport</keyword>
<keyword evidence="4 10" id="KW-1133">Transmembrane helix</keyword>
<dbReference type="EMBL" id="CADCUO010000076">
    <property type="protein sequence ID" value="CAA9386835.1"/>
    <property type="molecule type" value="Genomic_DNA"/>
</dbReference>
<comment type="catalytic activity">
    <reaction evidence="8">
        <text>fluoride(in) = fluoride(out)</text>
        <dbReference type="Rhea" id="RHEA:76159"/>
        <dbReference type="ChEBI" id="CHEBI:17051"/>
    </reaction>
    <physiologicalReaction direction="left-to-right" evidence="8">
        <dbReference type="Rhea" id="RHEA:76160"/>
    </physiologicalReaction>
</comment>
<gene>
    <name evidence="10" type="primary">fluC</name>
    <name evidence="10" type="synonym">crcB</name>
    <name evidence="11" type="ORF">AVDCRST_MAG75-1340</name>
</gene>
<accession>A0A6J4NG71</accession>
<feature type="transmembrane region" description="Helical" evidence="10">
    <location>
        <begin position="102"/>
        <end position="124"/>
    </location>
</feature>
<evidence type="ECO:0000256" key="8">
    <source>
        <dbReference type="ARBA" id="ARBA00035585"/>
    </source>
</evidence>
<dbReference type="Pfam" id="PF02537">
    <property type="entry name" value="CRCB"/>
    <property type="match status" value="1"/>
</dbReference>
<comment type="activity regulation">
    <text evidence="10">Na(+) is not transported, but it plays an essential structural role and its presence is essential for fluoride channel function.</text>
</comment>
<keyword evidence="3 10" id="KW-0812">Transmembrane</keyword>
<evidence type="ECO:0000313" key="11">
    <source>
        <dbReference type="EMBL" id="CAA9386835.1"/>
    </source>
</evidence>
<dbReference type="GO" id="GO:0046872">
    <property type="term" value="F:metal ion binding"/>
    <property type="evidence" value="ECO:0007669"/>
    <property type="project" value="UniProtKB-KW"/>
</dbReference>
<reference evidence="11" key="1">
    <citation type="submission" date="2020-02" db="EMBL/GenBank/DDBJ databases">
        <authorList>
            <person name="Meier V. D."/>
        </authorList>
    </citation>
    <scope>NUCLEOTIDE SEQUENCE</scope>
    <source>
        <strain evidence="11">AVDCRST_MAG75</strain>
    </source>
</reference>
<dbReference type="GO" id="GO:0005886">
    <property type="term" value="C:plasma membrane"/>
    <property type="evidence" value="ECO:0007669"/>
    <property type="project" value="UniProtKB-SubCell"/>
</dbReference>
<comment type="function">
    <text evidence="9 10">Fluoride-specific ion channel. Important for reducing fluoride concentration in the cell, thus reducing its toxicity.</text>
</comment>
<keyword evidence="2 10" id="KW-1003">Cell membrane</keyword>
<evidence type="ECO:0000256" key="10">
    <source>
        <dbReference type="HAMAP-Rule" id="MF_00454"/>
    </source>
</evidence>
<evidence type="ECO:0000256" key="1">
    <source>
        <dbReference type="ARBA" id="ARBA00004651"/>
    </source>
</evidence>
<keyword evidence="10" id="KW-0479">Metal-binding</keyword>
<keyword evidence="5 10" id="KW-0472">Membrane</keyword>
<protein>
    <recommendedName>
        <fullName evidence="10">Fluoride-specific ion channel FluC</fullName>
    </recommendedName>
</protein>
<dbReference type="GO" id="GO:0140114">
    <property type="term" value="P:cellular detoxification of fluoride"/>
    <property type="evidence" value="ECO:0007669"/>
    <property type="project" value="UniProtKB-UniRule"/>
</dbReference>
<dbReference type="GO" id="GO:0062054">
    <property type="term" value="F:fluoride channel activity"/>
    <property type="evidence" value="ECO:0007669"/>
    <property type="project" value="UniProtKB-UniRule"/>
</dbReference>
<dbReference type="PANTHER" id="PTHR28259">
    <property type="entry name" value="FLUORIDE EXPORT PROTEIN 1-RELATED"/>
    <property type="match status" value="1"/>
</dbReference>
<evidence type="ECO:0000256" key="7">
    <source>
        <dbReference type="ARBA" id="ARBA00035120"/>
    </source>
</evidence>
<feature type="transmembrane region" description="Helical" evidence="10">
    <location>
        <begin position="67"/>
        <end position="86"/>
    </location>
</feature>
<keyword evidence="10" id="KW-0813">Transport</keyword>
<evidence type="ECO:0000256" key="6">
    <source>
        <dbReference type="ARBA" id="ARBA00023303"/>
    </source>
</evidence>
<evidence type="ECO:0000256" key="9">
    <source>
        <dbReference type="ARBA" id="ARBA00049940"/>
    </source>
</evidence>
<evidence type="ECO:0000256" key="2">
    <source>
        <dbReference type="ARBA" id="ARBA00022475"/>
    </source>
</evidence>
<keyword evidence="10" id="KW-0915">Sodium</keyword>
<name>A0A6J4NG71_9ACTN</name>
<evidence type="ECO:0000256" key="4">
    <source>
        <dbReference type="ARBA" id="ARBA00022989"/>
    </source>
</evidence>
<comment type="similarity">
    <text evidence="7 10">Belongs to the fluoride channel Fluc/FEX (TC 1.A.43) family.</text>
</comment>
<feature type="binding site" evidence="10">
    <location>
        <position position="78"/>
    </location>
    <ligand>
        <name>Na(+)</name>
        <dbReference type="ChEBI" id="CHEBI:29101"/>
        <note>structural</note>
    </ligand>
</feature>
<feature type="transmembrane region" description="Helical" evidence="10">
    <location>
        <begin position="30"/>
        <end position="55"/>
    </location>
</feature>
<evidence type="ECO:0000256" key="5">
    <source>
        <dbReference type="ARBA" id="ARBA00023136"/>
    </source>
</evidence>
<keyword evidence="6 10" id="KW-0407">Ion channel</keyword>
<dbReference type="InterPro" id="IPR003691">
    <property type="entry name" value="FluC"/>
</dbReference>
<organism evidence="11">
    <name type="scientific">uncultured Propionibacteriaceae bacterium</name>
    <dbReference type="NCBI Taxonomy" id="257457"/>
    <lineage>
        <taxon>Bacteria</taxon>
        <taxon>Bacillati</taxon>
        <taxon>Actinomycetota</taxon>
        <taxon>Actinomycetes</taxon>
        <taxon>Propionibacteriales</taxon>
        <taxon>Propionibacteriaceae</taxon>
        <taxon>environmental samples</taxon>
    </lineage>
</organism>